<reference evidence="2 3" key="1">
    <citation type="submission" date="2024-01" db="EMBL/GenBank/DDBJ databases">
        <title>Complete Genome Sequence of Alkalicoccus halolimnae BZ-SZ-XJ29T, a Moderately Halophilic Bacterium Isolated from a Salt Lake.</title>
        <authorList>
            <person name="Zhao B."/>
        </authorList>
    </citation>
    <scope>NUCLEOTIDE SEQUENCE [LARGE SCALE GENOMIC DNA]</scope>
    <source>
        <strain evidence="2 3">BZ-SZ-XJ29</strain>
    </source>
</reference>
<evidence type="ECO:0000313" key="3">
    <source>
        <dbReference type="Proteomes" id="UP000321816"/>
    </source>
</evidence>
<feature type="domain" description="Putative glutamine amidotransferase" evidence="1">
    <location>
        <begin position="2"/>
        <end position="243"/>
    </location>
</feature>
<dbReference type="KEGG" id="ahal:FTX54_002225"/>
<sequence>MKLLFVGESWTKHTIHVKGFDSFTTSEYEEGAGAFLRAMKEYKVDVTYIRAHEIDEKFPSTYEEIKAYDAVILSDIGSNSFLLANQTFNHSQRSIDKLQLIEKYVRSGGGFGMIGGYMSFQGIDGKAKFKNTVIEKLLPVFLEKTDDRVEKPEGVNPKIEKQHEILNEVENNWPHFLGYNELKLKPHAELILSINEDPLVALGEHGEGRSFIFSSDLAPHWGPKEFVEWQSYPVFWKNIVSWVGKA</sequence>
<protein>
    <submittedName>
        <fullName evidence="2">Glutamine amidotransferase</fullName>
    </submittedName>
</protein>
<gene>
    <name evidence="2" type="ORF">FTX54_002225</name>
</gene>
<evidence type="ECO:0000313" key="2">
    <source>
        <dbReference type="EMBL" id="WWD80405.1"/>
    </source>
</evidence>
<name>A0A5C7F408_9BACI</name>
<dbReference type="PANTHER" id="PTHR37947">
    <property type="entry name" value="BLL2462 PROTEIN"/>
    <property type="match status" value="1"/>
</dbReference>
<dbReference type="Pfam" id="PF07090">
    <property type="entry name" value="GATase1_like"/>
    <property type="match status" value="1"/>
</dbReference>
<dbReference type="InterPro" id="IPR010768">
    <property type="entry name" value="GATase1-like"/>
</dbReference>
<dbReference type="SUPFAM" id="SSF52317">
    <property type="entry name" value="Class I glutamine amidotransferase-like"/>
    <property type="match status" value="1"/>
</dbReference>
<dbReference type="AlphaFoldDB" id="A0A5C7F408"/>
<evidence type="ECO:0000259" key="1">
    <source>
        <dbReference type="Pfam" id="PF07090"/>
    </source>
</evidence>
<dbReference type="CDD" id="cd03143">
    <property type="entry name" value="A4_beta-galactosidase_middle_domain"/>
    <property type="match status" value="1"/>
</dbReference>
<dbReference type="Proteomes" id="UP000321816">
    <property type="component" value="Chromosome"/>
</dbReference>
<dbReference type="OrthoDB" id="9781333at2"/>
<dbReference type="RefSeq" id="WP_147803886.1">
    <property type="nucleotide sequence ID" value="NZ_CP144914.1"/>
</dbReference>
<dbReference type="Gene3D" id="3.40.50.880">
    <property type="match status" value="1"/>
</dbReference>
<organism evidence="2 3">
    <name type="scientific">Alkalicoccus halolimnae</name>
    <dbReference type="NCBI Taxonomy" id="1667239"/>
    <lineage>
        <taxon>Bacteria</taxon>
        <taxon>Bacillati</taxon>
        <taxon>Bacillota</taxon>
        <taxon>Bacilli</taxon>
        <taxon>Bacillales</taxon>
        <taxon>Bacillaceae</taxon>
        <taxon>Alkalicoccus</taxon>
    </lineage>
</organism>
<keyword evidence="3" id="KW-1185">Reference proteome</keyword>
<keyword evidence="2" id="KW-0315">Glutamine amidotransferase</keyword>
<dbReference type="InterPro" id="IPR029062">
    <property type="entry name" value="Class_I_gatase-like"/>
</dbReference>
<dbReference type="PANTHER" id="PTHR37947:SF1">
    <property type="entry name" value="BLL2462 PROTEIN"/>
    <property type="match status" value="1"/>
</dbReference>
<dbReference type="EMBL" id="CP144914">
    <property type="protein sequence ID" value="WWD80405.1"/>
    <property type="molecule type" value="Genomic_DNA"/>
</dbReference>
<accession>A0A5C7F408</accession>
<proteinExistence type="predicted"/>